<evidence type="ECO:0000313" key="2">
    <source>
        <dbReference type="EMBL" id="TRY89933.1"/>
    </source>
</evidence>
<reference evidence="2 3" key="1">
    <citation type="journal article" date="2019" name="Sci. Data">
        <title>Hybrid genome assembly and annotation of Danionella translucida.</title>
        <authorList>
            <person name="Kadobianskyi M."/>
            <person name="Schulze L."/>
            <person name="Schuelke M."/>
            <person name="Judkewitz B."/>
        </authorList>
    </citation>
    <scope>NUCLEOTIDE SEQUENCE [LARGE SCALE GENOMIC DNA]</scope>
    <source>
        <strain evidence="2 3">Bolton</strain>
    </source>
</reference>
<keyword evidence="3" id="KW-1185">Reference proteome</keyword>
<evidence type="ECO:0000256" key="1">
    <source>
        <dbReference type="SAM" id="SignalP"/>
    </source>
</evidence>
<accession>A0A553QJ40</accession>
<dbReference type="OrthoDB" id="6236007at2759"/>
<name>A0A553QJ40_9TELE</name>
<keyword evidence="1" id="KW-0732">Signal</keyword>
<dbReference type="Proteomes" id="UP000316079">
    <property type="component" value="Unassembled WGS sequence"/>
</dbReference>
<sequence length="30" mass="3139">MAGSLVSHLLLLTSVLALTRAQTAVDTGWI</sequence>
<comment type="caution">
    <text evidence="2">The sequence shown here is derived from an EMBL/GenBank/DDBJ whole genome shotgun (WGS) entry which is preliminary data.</text>
</comment>
<proteinExistence type="predicted"/>
<gene>
    <name evidence="2" type="ORF">DNTS_033700</name>
</gene>
<dbReference type="AlphaFoldDB" id="A0A553QJ40"/>
<dbReference type="EMBL" id="SRMA01025889">
    <property type="protein sequence ID" value="TRY89933.1"/>
    <property type="molecule type" value="Genomic_DNA"/>
</dbReference>
<feature type="signal peptide" evidence="1">
    <location>
        <begin position="1"/>
        <end position="21"/>
    </location>
</feature>
<evidence type="ECO:0000313" key="3">
    <source>
        <dbReference type="Proteomes" id="UP000316079"/>
    </source>
</evidence>
<protein>
    <submittedName>
        <fullName evidence="2">Uncharacterized protein</fullName>
    </submittedName>
</protein>
<organism evidence="2 3">
    <name type="scientific">Danionella cerebrum</name>
    <dbReference type="NCBI Taxonomy" id="2873325"/>
    <lineage>
        <taxon>Eukaryota</taxon>
        <taxon>Metazoa</taxon>
        <taxon>Chordata</taxon>
        <taxon>Craniata</taxon>
        <taxon>Vertebrata</taxon>
        <taxon>Euteleostomi</taxon>
        <taxon>Actinopterygii</taxon>
        <taxon>Neopterygii</taxon>
        <taxon>Teleostei</taxon>
        <taxon>Ostariophysi</taxon>
        <taxon>Cypriniformes</taxon>
        <taxon>Danionidae</taxon>
        <taxon>Danioninae</taxon>
        <taxon>Danionella</taxon>
    </lineage>
</organism>
<feature type="chain" id="PRO_5021699198" evidence="1">
    <location>
        <begin position="22"/>
        <end position="30"/>
    </location>
</feature>